<dbReference type="AlphaFoldDB" id="A0A975MKJ6"/>
<keyword evidence="6 14" id="KW-0004">4Fe-4S</keyword>
<evidence type="ECO:0000256" key="4">
    <source>
        <dbReference type="ARBA" id="ARBA00008703"/>
    </source>
</evidence>
<evidence type="ECO:0000256" key="10">
    <source>
        <dbReference type="ARBA" id="ARBA00023004"/>
    </source>
</evidence>
<keyword evidence="10" id="KW-0408">Iron</keyword>
<comment type="catalytic activity">
    <reaction evidence="1">
        <text>L-lysine = D-beta-lysine</text>
        <dbReference type="Rhea" id="RHEA:44148"/>
        <dbReference type="ChEBI" id="CHEBI:32551"/>
        <dbReference type="ChEBI" id="CHEBI:84138"/>
    </reaction>
</comment>
<comment type="cofactor">
    <cofactor evidence="3">
        <name>[4Fe-4S] cluster</name>
        <dbReference type="ChEBI" id="CHEBI:49883"/>
    </cofactor>
</comment>
<keyword evidence="12" id="KW-0413">Isomerase</keyword>
<dbReference type="PANTHER" id="PTHR30538">
    <property type="entry name" value="LYSINE 2,3-AMINOMUTASE-RELATED"/>
    <property type="match status" value="1"/>
</dbReference>
<evidence type="ECO:0000256" key="12">
    <source>
        <dbReference type="ARBA" id="ARBA00023235"/>
    </source>
</evidence>
<evidence type="ECO:0000313" key="17">
    <source>
        <dbReference type="EMBL" id="QWF69563.1"/>
    </source>
</evidence>
<dbReference type="InterPro" id="IPR007197">
    <property type="entry name" value="rSAM"/>
</dbReference>
<keyword evidence="18" id="KW-1185">Reference proteome</keyword>
<evidence type="ECO:0000256" key="5">
    <source>
        <dbReference type="ARBA" id="ARBA00022363"/>
    </source>
</evidence>
<keyword evidence="7" id="KW-0949">S-adenosyl-L-methionine</keyword>
<comment type="similarity">
    <text evidence="4">Belongs to the radical SAM superfamily. KamA family.</text>
</comment>
<dbReference type="SFLD" id="SFLDS00029">
    <property type="entry name" value="Radical_SAM"/>
    <property type="match status" value="1"/>
</dbReference>
<dbReference type="Pfam" id="PF04055">
    <property type="entry name" value="Radical_SAM"/>
    <property type="match status" value="1"/>
</dbReference>
<evidence type="ECO:0000256" key="6">
    <source>
        <dbReference type="ARBA" id="ARBA00022485"/>
    </source>
</evidence>
<dbReference type="GO" id="GO:0051539">
    <property type="term" value="F:4 iron, 4 sulfur cluster binding"/>
    <property type="evidence" value="ECO:0007669"/>
    <property type="project" value="UniProtKB-KW"/>
</dbReference>
<dbReference type="PANTHER" id="PTHR30538:SF1">
    <property type="entry name" value="L-LYSINE 2,3-AMINOMUTASE"/>
    <property type="match status" value="1"/>
</dbReference>
<dbReference type="InterPro" id="IPR058240">
    <property type="entry name" value="rSAM_sf"/>
</dbReference>
<dbReference type="CDD" id="cd01335">
    <property type="entry name" value="Radical_SAM"/>
    <property type="match status" value="1"/>
</dbReference>
<protein>
    <recommendedName>
        <fullName evidence="5">L-lysine 2,3-aminomutase</fullName>
    </recommendedName>
    <alternativeName>
        <fullName evidence="13">EF-P post-translational modification enzyme B</fullName>
    </alternativeName>
</protein>
<evidence type="ECO:0000256" key="13">
    <source>
        <dbReference type="ARBA" id="ARBA00030756"/>
    </source>
</evidence>
<dbReference type="InterPro" id="IPR013785">
    <property type="entry name" value="Aldolase_TIM"/>
</dbReference>
<dbReference type="GO" id="GO:0046872">
    <property type="term" value="F:metal ion binding"/>
    <property type="evidence" value="ECO:0007669"/>
    <property type="project" value="UniProtKB-KW"/>
</dbReference>
<evidence type="ECO:0000256" key="8">
    <source>
        <dbReference type="ARBA" id="ARBA00022723"/>
    </source>
</evidence>
<evidence type="ECO:0000256" key="7">
    <source>
        <dbReference type="ARBA" id="ARBA00022691"/>
    </source>
</evidence>
<dbReference type="SFLD" id="SFLDF00314">
    <property type="entry name" value="L-lysine_2_3-aminomutase_(yjeK"/>
    <property type="match status" value="1"/>
</dbReference>
<feature type="binding site" evidence="14">
    <location>
        <position position="112"/>
    </location>
    <ligand>
        <name>[4Fe-4S] cluster</name>
        <dbReference type="ChEBI" id="CHEBI:49883"/>
        <note>4Fe-4S-S-AdoMet</note>
    </ligand>
</feature>
<dbReference type="Proteomes" id="UP000676649">
    <property type="component" value="Chromosome"/>
</dbReference>
<evidence type="ECO:0000259" key="16">
    <source>
        <dbReference type="PROSITE" id="PS51918"/>
    </source>
</evidence>
<dbReference type="SUPFAM" id="SSF102114">
    <property type="entry name" value="Radical SAM enzymes"/>
    <property type="match status" value="1"/>
</dbReference>
<dbReference type="GO" id="GO:0016853">
    <property type="term" value="F:isomerase activity"/>
    <property type="evidence" value="ECO:0007669"/>
    <property type="project" value="UniProtKB-KW"/>
</dbReference>
<dbReference type="Gene3D" id="3.20.20.70">
    <property type="entry name" value="Aldolase class I"/>
    <property type="match status" value="1"/>
</dbReference>
<feature type="modified residue" description="N6-(pyridoxal phosphate)lysine" evidence="15">
    <location>
        <position position="324"/>
    </location>
</feature>
<dbReference type="InterPro" id="IPR003739">
    <property type="entry name" value="Lys_aminomutase/Glu_NH3_mut"/>
</dbReference>
<evidence type="ECO:0000256" key="1">
    <source>
        <dbReference type="ARBA" id="ARBA00001352"/>
    </source>
</evidence>
<accession>A0A975MKJ6</accession>
<comment type="cofactor">
    <cofactor evidence="2 15">
        <name>pyridoxal 5'-phosphate</name>
        <dbReference type="ChEBI" id="CHEBI:597326"/>
    </cofactor>
</comment>
<evidence type="ECO:0000256" key="9">
    <source>
        <dbReference type="ARBA" id="ARBA00022898"/>
    </source>
</evidence>
<dbReference type="InterPro" id="IPR022462">
    <property type="entry name" value="EpmB"/>
</dbReference>
<proteinExistence type="inferred from homology"/>
<reference evidence="17" key="1">
    <citation type="submission" date="2021-04" db="EMBL/GenBank/DDBJ databases">
        <title>Draft genome sequence data of methanotrophic Methylovulum sp. strain S1L and Methylomonas sp. strain S2AM isolated from boreal lake water columns.</title>
        <authorList>
            <person name="Rissanen A.J."/>
            <person name="Mangayil R."/>
            <person name="Svenning M.M."/>
            <person name="Khanongnuch R."/>
        </authorList>
    </citation>
    <scope>NUCLEOTIDE SEQUENCE</scope>
    <source>
        <strain evidence="17">S2AM</strain>
    </source>
</reference>
<sequence length="328" mass="36674">MNTQKLTWQQSLTQAFTDMDALCEYLQLDINKLSVLTDFKDFPLLVPRGFAQCMQIGNPDDPLLRQVLLASAELLDFPGYSHDPVGDLQAIGVPGVIHKYHGRVLLIATGACAIHCRYCFRRHFPYGELQLSSQKLQQAIAYIAQRPEITEVIFSGGDPLLLSDAKLAHILEQLNEISHVKRIRFHSRVPVVLPERITPELLAIFAAITKPCVLVIHANHAHELTAEFGRGCAELKKRNITLLNQSVLLKQVNDSADVLLELSEHLFEFGVLPYYLHLLDRTSGAAHFAVSETDALLMLQQLREQLPGYLVPILVKEQAGAAHKIVIN</sequence>
<name>A0A975MKJ6_9GAMM</name>
<dbReference type="RefSeq" id="WP_215579758.1">
    <property type="nucleotide sequence ID" value="NZ_CP073754.1"/>
</dbReference>
<evidence type="ECO:0000313" key="18">
    <source>
        <dbReference type="Proteomes" id="UP000676649"/>
    </source>
</evidence>
<dbReference type="KEGG" id="mpad:KEF85_09235"/>
<dbReference type="PIRSF" id="PIRSF004911">
    <property type="entry name" value="DUF160"/>
    <property type="match status" value="1"/>
</dbReference>
<dbReference type="PROSITE" id="PS51918">
    <property type="entry name" value="RADICAL_SAM"/>
    <property type="match status" value="1"/>
</dbReference>
<evidence type="ECO:0000256" key="15">
    <source>
        <dbReference type="PIRSR" id="PIRSR603739-50"/>
    </source>
</evidence>
<feature type="binding site" evidence="14">
    <location>
        <position position="116"/>
    </location>
    <ligand>
        <name>[4Fe-4S] cluster</name>
        <dbReference type="ChEBI" id="CHEBI:49883"/>
        <note>4Fe-4S-S-AdoMet</note>
    </ligand>
</feature>
<evidence type="ECO:0000256" key="3">
    <source>
        <dbReference type="ARBA" id="ARBA00001966"/>
    </source>
</evidence>
<gene>
    <name evidence="17" type="primary">epmB</name>
    <name evidence="17" type="ORF">KEF85_09235</name>
</gene>
<dbReference type="NCBIfam" id="TIGR00238">
    <property type="entry name" value="KamA family radical SAM protein"/>
    <property type="match status" value="1"/>
</dbReference>
<keyword evidence="9 15" id="KW-0663">Pyridoxal phosphate</keyword>
<dbReference type="EMBL" id="CP073754">
    <property type="protein sequence ID" value="QWF69563.1"/>
    <property type="molecule type" value="Genomic_DNA"/>
</dbReference>
<evidence type="ECO:0000256" key="14">
    <source>
        <dbReference type="PIRSR" id="PIRSR004911-1"/>
    </source>
</evidence>
<organism evidence="17 18">
    <name type="scientific">Methylomonas paludis</name>
    <dbReference type="NCBI Taxonomy" id="1173101"/>
    <lineage>
        <taxon>Bacteria</taxon>
        <taxon>Pseudomonadati</taxon>
        <taxon>Pseudomonadota</taxon>
        <taxon>Gammaproteobacteria</taxon>
        <taxon>Methylococcales</taxon>
        <taxon>Methylococcaceae</taxon>
        <taxon>Methylomonas</taxon>
    </lineage>
</organism>
<evidence type="ECO:0000256" key="2">
    <source>
        <dbReference type="ARBA" id="ARBA00001933"/>
    </source>
</evidence>
<evidence type="ECO:0000256" key="11">
    <source>
        <dbReference type="ARBA" id="ARBA00023014"/>
    </source>
</evidence>
<keyword evidence="8 14" id="KW-0479">Metal-binding</keyword>
<dbReference type="NCBIfam" id="TIGR03821">
    <property type="entry name" value="EFP_modif_epmB"/>
    <property type="match status" value="1"/>
</dbReference>
<dbReference type="SFLD" id="SFLDG01070">
    <property type="entry name" value="PLP-dependent"/>
    <property type="match status" value="1"/>
</dbReference>
<keyword evidence="11 14" id="KW-0411">Iron-sulfur</keyword>
<feature type="domain" description="Radical SAM core" evidence="16">
    <location>
        <begin position="98"/>
        <end position="310"/>
    </location>
</feature>
<feature type="binding site" evidence="14">
    <location>
        <position position="119"/>
    </location>
    <ligand>
        <name>[4Fe-4S] cluster</name>
        <dbReference type="ChEBI" id="CHEBI:49883"/>
        <note>4Fe-4S-S-AdoMet</note>
    </ligand>
</feature>